<dbReference type="AlphaFoldDB" id="U5SC43"/>
<dbReference type="EMBL" id="CP006812">
    <property type="protein sequence ID" value="AGY82815.1"/>
    <property type="molecule type" value="Genomic_DNA"/>
</dbReference>
<organism evidence="1 2">
    <name type="scientific">Carnobacterium inhibens subsp. gilichinskyi</name>
    <dbReference type="NCBI Taxonomy" id="1266845"/>
    <lineage>
        <taxon>Bacteria</taxon>
        <taxon>Bacillati</taxon>
        <taxon>Bacillota</taxon>
        <taxon>Bacilli</taxon>
        <taxon>Lactobacillales</taxon>
        <taxon>Carnobacteriaceae</taxon>
        <taxon>Carnobacterium</taxon>
    </lineage>
</organism>
<reference evidence="1 2" key="1">
    <citation type="journal article" date="2013" name="Genome Announc.">
        <title>Complete Genome Sequence of Carnobacterium gilichinskyi Strain WN1359T (DSM 27470T).</title>
        <authorList>
            <person name="Leonard M.T."/>
            <person name="Panayotova N."/>
            <person name="Farmerie W.G."/>
            <person name="Triplett E.W."/>
            <person name="Nicholson W.L."/>
        </authorList>
    </citation>
    <scope>NUCLEOTIDE SEQUENCE [LARGE SCALE GENOMIC DNA]</scope>
    <source>
        <strain evidence="1 2">WN1359</strain>
    </source>
</reference>
<evidence type="ECO:0000313" key="2">
    <source>
        <dbReference type="Proteomes" id="UP000017469"/>
    </source>
</evidence>
<dbReference type="HOGENOM" id="CLU_3364018_0_0_9"/>
<dbReference type="STRING" id="1266845.Q783_06525"/>
<dbReference type="Proteomes" id="UP000017469">
    <property type="component" value="Chromosome"/>
</dbReference>
<sequence>MEPLYSLLKKGSESYRIYGKLLKDDVQKKSIKNKV</sequence>
<accession>U5SC43</accession>
<name>U5SC43_9LACT</name>
<dbReference type="KEGG" id="caw:Q783_06525"/>
<evidence type="ECO:0000313" key="1">
    <source>
        <dbReference type="EMBL" id="AGY82815.1"/>
    </source>
</evidence>
<proteinExistence type="predicted"/>
<gene>
    <name evidence="1" type="ORF">Q783_06525</name>
</gene>
<protein>
    <submittedName>
        <fullName evidence="1">Uncharacterized protein</fullName>
    </submittedName>
</protein>